<dbReference type="PANTHER" id="PTHR13247:SF0">
    <property type="entry name" value="MITOCHONDRIAL FISSION 1 PROTEIN"/>
    <property type="match status" value="1"/>
</dbReference>
<dbReference type="GO" id="GO:0005741">
    <property type="term" value="C:mitochondrial outer membrane"/>
    <property type="evidence" value="ECO:0007669"/>
    <property type="project" value="TreeGrafter"/>
</dbReference>
<dbReference type="Proteomes" id="UP001445335">
    <property type="component" value="Unassembled WGS sequence"/>
</dbReference>
<dbReference type="Pfam" id="PF14853">
    <property type="entry name" value="Fis1_TPR_C"/>
    <property type="match status" value="1"/>
</dbReference>
<dbReference type="AlphaFoldDB" id="A0AAW1RNE2"/>
<protein>
    <recommendedName>
        <fullName evidence="4">Mitochondrial fission 1 protein</fullName>
    </recommendedName>
</protein>
<dbReference type="GO" id="GO:0005778">
    <property type="term" value="C:peroxisomal membrane"/>
    <property type="evidence" value="ECO:0007669"/>
    <property type="project" value="TreeGrafter"/>
</dbReference>
<organism evidence="2 3">
    <name type="scientific">Elliptochloris bilobata</name>
    <dbReference type="NCBI Taxonomy" id="381761"/>
    <lineage>
        <taxon>Eukaryota</taxon>
        <taxon>Viridiplantae</taxon>
        <taxon>Chlorophyta</taxon>
        <taxon>core chlorophytes</taxon>
        <taxon>Trebouxiophyceae</taxon>
        <taxon>Trebouxiophyceae incertae sedis</taxon>
        <taxon>Elliptochloris clade</taxon>
        <taxon>Elliptochloris</taxon>
    </lineage>
</organism>
<dbReference type="GO" id="GO:0000422">
    <property type="term" value="P:autophagy of mitochondrion"/>
    <property type="evidence" value="ECO:0007669"/>
    <property type="project" value="TreeGrafter"/>
</dbReference>
<evidence type="ECO:0000256" key="1">
    <source>
        <dbReference type="SAM" id="Phobius"/>
    </source>
</evidence>
<dbReference type="InterPro" id="IPR011990">
    <property type="entry name" value="TPR-like_helical_dom_sf"/>
</dbReference>
<dbReference type="GO" id="GO:0000266">
    <property type="term" value="P:mitochondrial fission"/>
    <property type="evidence" value="ECO:0007669"/>
    <property type="project" value="InterPro"/>
</dbReference>
<reference evidence="2 3" key="1">
    <citation type="journal article" date="2024" name="Nat. Commun.">
        <title>Phylogenomics reveals the evolutionary origins of lichenization in chlorophyte algae.</title>
        <authorList>
            <person name="Puginier C."/>
            <person name="Libourel C."/>
            <person name="Otte J."/>
            <person name="Skaloud P."/>
            <person name="Haon M."/>
            <person name="Grisel S."/>
            <person name="Petersen M."/>
            <person name="Berrin J.G."/>
            <person name="Delaux P.M."/>
            <person name="Dal Grande F."/>
            <person name="Keller J."/>
        </authorList>
    </citation>
    <scope>NUCLEOTIDE SEQUENCE [LARGE SCALE GENOMIC DNA]</scope>
    <source>
        <strain evidence="2 3">SAG 245.80</strain>
    </source>
</reference>
<dbReference type="InterPro" id="IPR016543">
    <property type="entry name" value="Fis1"/>
</dbReference>
<dbReference type="InterPro" id="IPR028061">
    <property type="entry name" value="Fis1_TPR_C"/>
</dbReference>
<evidence type="ECO:0008006" key="4">
    <source>
        <dbReference type="Google" id="ProtNLM"/>
    </source>
</evidence>
<accession>A0AAW1RNE2</accession>
<dbReference type="SUPFAM" id="SSF48452">
    <property type="entry name" value="TPR-like"/>
    <property type="match status" value="1"/>
</dbReference>
<comment type="caution">
    <text evidence="2">The sequence shown here is derived from an EMBL/GenBank/DDBJ whole genome shotgun (WGS) entry which is preliminary data.</text>
</comment>
<dbReference type="PANTHER" id="PTHR13247">
    <property type="entry name" value="TETRATRICOPEPTIDE REPEAT PROTEIN 11 TPR REPEAT PROTEIN 11"/>
    <property type="match status" value="1"/>
</dbReference>
<keyword evidence="1" id="KW-0812">Transmembrane</keyword>
<evidence type="ECO:0000313" key="2">
    <source>
        <dbReference type="EMBL" id="KAK9835188.1"/>
    </source>
</evidence>
<sequence length="150" mass="16432">MELPQADHDLVYRSRKEFERLTQAGSADAPEACLRLVWALVHSTFETDIVRGRELAQGLLASKQLEERSEHDCIYLLSVALYRQGRLLDARRQLNELLKVNPESRQGAALKAAVEDQIVREGLVGVGVAGGIIATIAAVALAAAFGGRRR</sequence>
<dbReference type="GO" id="GO:0016559">
    <property type="term" value="P:peroxisome fission"/>
    <property type="evidence" value="ECO:0007669"/>
    <property type="project" value="TreeGrafter"/>
</dbReference>
<keyword evidence="3" id="KW-1185">Reference proteome</keyword>
<feature type="transmembrane region" description="Helical" evidence="1">
    <location>
        <begin position="123"/>
        <end position="145"/>
    </location>
</feature>
<evidence type="ECO:0000313" key="3">
    <source>
        <dbReference type="Proteomes" id="UP001445335"/>
    </source>
</evidence>
<gene>
    <name evidence="2" type="ORF">WJX81_004593</name>
</gene>
<keyword evidence="1" id="KW-0472">Membrane</keyword>
<name>A0AAW1RNE2_9CHLO</name>
<keyword evidence="1" id="KW-1133">Transmembrane helix</keyword>
<dbReference type="Gene3D" id="1.25.40.10">
    <property type="entry name" value="Tetratricopeptide repeat domain"/>
    <property type="match status" value="1"/>
</dbReference>
<proteinExistence type="predicted"/>
<dbReference type="EMBL" id="JALJOU010000029">
    <property type="protein sequence ID" value="KAK9835188.1"/>
    <property type="molecule type" value="Genomic_DNA"/>
</dbReference>